<reference evidence="1" key="1">
    <citation type="submission" date="2022-07" db="EMBL/GenBank/DDBJ databases">
        <title>Genome Sequence of Physisporinus lineatus.</title>
        <authorList>
            <person name="Buettner E."/>
        </authorList>
    </citation>
    <scope>NUCLEOTIDE SEQUENCE</scope>
    <source>
        <strain evidence="1">VT162</strain>
    </source>
</reference>
<sequence>MDPAGVQPQIPSCFQIHEIVTIIAEILLATGRDLIRYHADGTAGPVEFDQPDYASVAFFARTCQATVGPGLRVLWSHQEGLEHLIKTLPRDARAFKFSLTRYISCSEWERFDYYASLIQTLSVKYDGWSLRWAPEVIAALHVRQTSLRRDLLPNLREVKLKTLEGDDHPSYAFFFLSRLLGSISITAGNVPSYTAWLKSFISYLPLSSPHLESITLKLEYLEKNPLPLEIESASSWSNLSTFNCEYSVTLSTALQLVQLPKLGALSLVVPAANTDPAPSHPIAHTARNVKRLGISSHILLDHCVFPSLETIEIRPGSQNELRSSLESIQKRCDLELLHGVEIMCPEMKGDPTKIDDFAPPRSLDLSL</sequence>
<protein>
    <submittedName>
        <fullName evidence="1">Uncharacterized protein</fullName>
    </submittedName>
</protein>
<comment type="caution">
    <text evidence="1">The sequence shown here is derived from an EMBL/GenBank/DDBJ whole genome shotgun (WGS) entry which is preliminary data.</text>
</comment>
<keyword evidence="2" id="KW-1185">Reference proteome</keyword>
<accession>A0AAD5VAI6</accession>
<dbReference type="Proteomes" id="UP001212997">
    <property type="component" value="Unassembled WGS sequence"/>
</dbReference>
<dbReference type="AlphaFoldDB" id="A0AAD5VAI6"/>
<name>A0AAD5VAI6_9APHY</name>
<dbReference type="EMBL" id="JANAWD010000026">
    <property type="protein sequence ID" value="KAJ3490547.1"/>
    <property type="molecule type" value="Genomic_DNA"/>
</dbReference>
<proteinExistence type="predicted"/>
<evidence type="ECO:0000313" key="1">
    <source>
        <dbReference type="EMBL" id="KAJ3490547.1"/>
    </source>
</evidence>
<gene>
    <name evidence="1" type="ORF">NLI96_g1330</name>
</gene>
<evidence type="ECO:0000313" key="2">
    <source>
        <dbReference type="Proteomes" id="UP001212997"/>
    </source>
</evidence>
<organism evidence="1 2">
    <name type="scientific">Meripilus lineatus</name>
    <dbReference type="NCBI Taxonomy" id="2056292"/>
    <lineage>
        <taxon>Eukaryota</taxon>
        <taxon>Fungi</taxon>
        <taxon>Dikarya</taxon>
        <taxon>Basidiomycota</taxon>
        <taxon>Agaricomycotina</taxon>
        <taxon>Agaricomycetes</taxon>
        <taxon>Polyporales</taxon>
        <taxon>Meripilaceae</taxon>
        <taxon>Meripilus</taxon>
    </lineage>
</organism>